<accession>I6ZIB9</accession>
<evidence type="ECO:0000313" key="2">
    <source>
        <dbReference type="Proteomes" id="UP000010094"/>
    </source>
</evidence>
<gene>
    <name evidence="1" type="ordered locus">EROM_050350</name>
</gene>
<organism evidence="1 2">
    <name type="scientific">Encephalitozoon romaleae (strain SJ-2008)</name>
    <name type="common">Microsporidian parasite</name>
    <dbReference type="NCBI Taxonomy" id="1178016"/>
    <lineage>
        <taxon>Eukaryota</taxon>
        <taxon>Fungi</taxon>
        <taxon>Fungi incertae sedis</taxon>
        <taxon>Microsporidia</taxon>
        <taxon>Unikaryonidae</taxon>
        <taxon>Encephalitozoon</taxon>
    </lineage>
</organism>
<sequence>MAGKITALPFLMNDNETLAGEFVRILMDNHRKSTPTRKQSVRAQLKVGLKEMGALVELSKGYLEKLGLELVGIGKEGVIDPMTAEKYFIRRIKPSPATEKFLPEETQRLILAFTFLILERKVIEVPRLWFFMQKTGVFESEDDFAEFLNQTKRQGYLFVTKVEESLIITPGWRYHCDFHNFDPKGYFRNNGH</sequence>
<dbReference type="OrthoDB" id="2191533at2759"/>
<dbReference type="EMBL" id="CP003522">
    <property type="protein sequence ID" value="AFN82968.1"/>
    <property type="molecule type" value="Genomic_DNA"/>
</dbReference>
<dbReference type="VEuPathDB" id="MicrosporidiaDB:EROM_050350"/>
<dbReference type="KEGG" id="ero:EROM_050350"/>
<protein>
    <recommendedName>
        <fullName evidence="3">MAGE domain-containing protein</fullName>
    </recommendedName>
</protein>
<dbReference type="AlphaFoldDB" id="I6ZIB9"/>
<dbReference type="HOGENOM" id="CLU_127769_0_0_1"/>
<dbReference type="GeneID" id="20521267"/>
<dbReference type="RefSeq" id="XP_009264465.1">
    <property type="nucleotide sequence ID" value="XM_009266190.1"/>
</dbReference>
<evidence type="ECO:0000313" key="1">
    <source>
        <dbReference type="EMBL" id="AFN82968.1"/>
    </source>
</evidence>
<dbReference type="Proteomes" id="UP000010094">
    <property type="component" value="Chromosome V"/>
</dbReference>
<evidence type="ECO:0008006" key="3">
    <source>
        <dbReference type="Google" id="ProtNLM"/>
    </source>
</evidence>
<reference evidence="1 2" key="1">
    <citation type="journal article" date="2012" name="Proc. Natl. Acad. Sci. U.S.A.">
        <title>Gain and loss of multiple functionally related, horizontally transferred genes in the reduced genomes of two microsporidian parasites.</title>
        <authorList>
            <person name="Pombert J.-F."/>
            <person name="Selman M."/>
            <person name="Burki F."/>
            <person name="Bardell F.T."/>
            <person name="Farinelli L."/>
            <person name="Solter L.F."/>
            <person name="Whitman D.W."/>
            <person name="Weiss L.M."/>
            <person name="Corradi N."/>
            <person name="Keeling P.J."/>
        </authorList>
    </citation>
    <scope>NUCLEOTIDE SEQUENCE [LARGE SCALE GENOMIC DNA]</scope>
    <source>
        <strain evidence="1 2">SJ-2008</strain>
    </source>
</reference>
<name>I6ZIB9_ENCRO</name>
<keyword evidence="2" id="KW-1185">Reference proteome</keyword>
<proteinExistence type="predicted"/>